<dbReference type="SMART" id="SM00471">
    <property type="entry name" value="HDc"/>
    <property type="match status" value="1"/>
</dbReference>
<dbReference type="Pfam" id="PF07698">
    <property type="entry name" value="7TM-7TMR_HD"/>
    <property type="match status" value="1"/>
</dbReference>
<dbReference type="PANTHER" id="PTHR36442:SF1">
    <property type="entry name" value="CYCLIC-DI-AMP PHOSPHODIESTERASE PGPH"/>
    <property type="match status" value="1"/>
</dbReference>
<feature type="transmembrane region" description="Helical" evidence="1">
    <location>
        <begin position="152"/>
        <end position="172"/>
    </location>
</feature>
<protein>
    <recommendedName>
        <fullName evidence="2">HD/PDEase domain-containing protein</fullName>
    </recommendedName>
</protein>
<dbReference type="RefSeq" id="WP_128699722.1">
    <property type="nucleotide sequence ID" value="NZ_CP019384.1"/>
</dbReference>
<feature type="transmembrane region" description="Helical" evidence="1">
    <location>
        <begin position="128"/>
        <end position="145"/>
    </location>
</feature>
<sequence length="454" mass="50974">MIKHRDITIKDALFFFGGIVFLAFYGIQTDIPLLAILMFALLAVYLLVLSRRFEDKRYNFLSLGFLFLLGAAMAIFFKEYTVLSPYYIPVAAVVMLVSLLYHDLELSLIFAVLLSFFVGMIFGGDIYLSGVLFLGCLLGALYVWQARRRSRIITAGFFVGAIQSLAVLTFFQHTSLRGVPIVRFCMAPFLNGIISSFLVAGLLPVFEYLFRVVTNISLLELADFNHPLLKRLVFEAPGTYHHSLMVGNLAEVASEAVGANALLARVGAYYHDIGKLEKPEYFSENQDKCASKHDTLSASMSKLVIMEHVKAGVELARKNRVNNTITAFIRQHHGTSLVYYFYRRALESGGDERELSEEVFRYPGPKPETKETAIVLLADSAEAACRTLEEPTAERIADMVHRVINNKFIDGQLDACDLTLRDLEKIATIFIHILGAFYHSRIDYPDQGEATKKP</sequence>
<gene>
    <name evidence="3" type="ORF">BU251_04685</name>
</gene>
<keyword evidence="1" id="KW-0472">Membrane</keyword>
<feature type="transmembrane region" description="Helical" evidence="1">
    <location>
        <begin position="106"/>
        <end position="122"/>
    </location>
</feature>
<dbReference type="InterPro" id="IPR011621">
    <property type="entry name" value="Metal-dep_PHydrolase_7TM_intra"/>
</dbReference>
<dbReference type="NCBIfam" id="TIGR00277">
    <property type="entry name" value="HDIG"/>
    <property type="match status" value="1"/>
</dbReference>
<feature type="transmembrane region" description="Helical" evidence="1">
    <location>
        <begin position="31"/>
        <end position="48"/>
    </location>
</feature>
<feature type="transmembrane region" description="Helical" evidence="1">
    <location>
        <begin position="60"/>
        <end position="77"/>
    </location>
</feature>
<feature type="domain" description="HD/PDEase" evidence="2">
    <location>
        <begin position="235"/>
        <end position="393"/>
    </location>
</feature>
<dbReference type="AlphaFoldDB" id="A0A410P4N6"/>
<reference evidence="3 4" key="1">
    <citation type="submission" date="2017-01" db="EMBL/GenBank/DDBJ databases">
        <title>First insights into the biology of 'candidatus Vampirococcus archaeovorus'.</title>
        <authorList>
            <person name="Kizina J."/>
            <person name="Jordan S."/>
            <person name="Stueber K."/>
            <person name="Reinhardt R."/>
            <person name="Harder J."/>
        </authorList>
    </citation>
    <scope>NUCLEOTIDE SEQUENCE [LARGE SCALE GENOMIC DNA]</scope>
    <source>
        <strain evidence="3 4">LiM</strain>
    </source>
</reference>
<evidence type="ECO:0000256" key="1">
    <source>
        <dbReference type="SAM" id="Phobius"/>
    </source>
</evidence>
<dbReference type="SUPFAM" id="SSF109604">
    <property type="entry name" value="HD-domain/PDEase-like"/>
    <property type="match status" value="1"/>
</dbReference>
<dbReference type="KEGG" id="vai:BU251_04685"/>
<dbReference type="Gene3D" id="1.10.3210.10">
    <property type="entry name" value="Hypothetical protein af1432"/>
    <property type="match status" value="1"/>
</dbReference>
<evidence type="ECO:0000313" key="4">
    <source>
        <dbReference type="Proteomes" id="UP000287243"/>
    </source>
</evidence>
<dbReference type="OrthoDB" id="9806952at2"/>
<keyword evidence="1" id="KW-1133">Transmembrane helix</keyword>
<keyword evidence="4" id="KW-1185">Reference proteome</keyword>
<evidence type="ECO:0000313" key="3">
    <source>
        <dbReference type="EMBL" id="QAT17080.1"/>
    </source>
</evidence>
<dbReference type="InterPro" id="IPR003607">
    <property type="entry name" value="HD/PDEase_dom"/>
</dbReference>
<feature type="transmembrane region" description="Helical" evidence="1">
    <location>
        <begin position="83"/>
        <end position="101"/>
    </location>
</feature>
<feature type="transmembrane region" description="Helical" evidence="1">
    <location>
        <begin position="192"/>
        <end position="210"/>
    </location>
</feature>
<dbReference type="InterPro" id="IPR006674">
    <property type="entry name" value="HD_domain"/>
</dbReference>
<dbReference type="Pfam" id="PF01966">
    <property type="entry name" value="HD"/>
    <property type="match status" value="1"/>
</dbReference>
<dbReference type="Proteomes" id="UP000287243">
    <property type="component" value="Chromosome"/>
</dbReference>
<keyword evidence="1" id="KW-0812">Transmembrane</keyword>
<proteinExistence type="predicted"/>
<dbReference type="CDD" id="cd00077">
    <property type="entry name" value="HDc"/>
    <property type="match status" value="1"/>
</dbReference>
<accession>A0A410P4N6</accession>
<feature type="transmembrane region" description="Helical" evidence="1">
    <location>
        <begin position="7"/>
        <end position="25"/>
    </location>
</feature>
<name>A0A410P4N6_VELA1</name>
<dbReference type="InterPro" id="IPR006675">
    <property type="entry name" value="HDIG_dom"/>
</dbReference>
<dbReference type="InterPro" id="IPR052722">
    <property type="entry name" value="PgpH_phosphodiesterase"/>
</dbReference>
<dbReference type="PANTHER" id="PTHR36442">
    <property type="entry name" value="CYCLIC-DI-AMP PHOSPHODIESTERASE PGPH"/>
    <property type="match status" value="1"/>
</dbReference>
<evidence type="ECO:0000259" key="2">
    <source>
        <dbReference type="SMART" id="SM00471"/>
    </source>
</evidence>
<dbReference type="EMBL" id="CP019384">
    <property type="protein sequence ID" value="QAT17080.1"/>
    <property type="molecule type" value="Genomic_DNA"/>
</dbReference>
<organism evidence="3 4">
    <name type="scientific">Velamenicoccus archaeovorus</name>
    <dbReference type="NCBI Taxonomy" id="1930593"/>
    <lineage>
        <taxon>Bacteria</taxon>
        <taxon>Pseudomonadati</taxon>
        <taxon>Candidatus Omnitrophota</taxon>
        <taxon>Candidatus Velamenicoccus</taxon>
    </lineage>
</organism>